<evidence type="ECO:0000259" key="3">
    <source>
        <dbReference type="Pfam" id="PF13240"/>
    </source>
</evidence>
<feature type="transmembrane region" description="Helical" evidence="2">
    <location>
        <begin position="149"/>
        <end position="182"/>
    </location>
</feature>
<organism evidence="4 6">
    <name type="scientific">Methanosphaera cuniculi</name>
    <dbReference type="NCBI Taxonomy" id="1077256"/>
    <lineage>
        <taxon>Archaea</taxon>
        <taxon>Methanobacteriati</taxon>
        <taxon>Methanobacteriota</taxon>
        <taxon>Methanomada group</taxon>
        <taxon>Methanobacteria</taxon>
        <taxon>Methanobacteriales</taxon>
        <taxon>Methanobacteriaceae</taxon>
        <taxon>Methanosphaera</taxon>
    </lineage>
</organism>
<evidence type="ECO:0000256" key="1">
    <source>
        <dbReference type="SAM" id="MobiDB-lite"/>
    </source>
</evidence>
<keyword evidence="2" id="KW-0812">Transmembrane</keyword>
<evidence type="ECO:0000256" key="2">
    <source>
        <dbReference type="SAM" id="Phobius"/>
    </source>
</evidence>
<dbReference type="OrthoDB" id="77388at2157"/>
<feature type="domain" description="Zinc-ribbon" evidence="3">
    <location>
        <begin position="2"/>
        <end position="24"/>
    </location>
</feature>
<reference evidence="4 6" key="2">
    <citation type="journal article" date="2017" name="BMC Genomics">
        <title>Genomic analysis of methanogenic archaea reveals a shift towards energy conservation.</title>
        <authorList>
            <person name="Gilmore S.P."/>
            <person name="Henske J.K."/>
            <person name="Sexton J.A."/>
            <person name="Solomon K.V."/>
            <person name="Seppala S."/>
            <person name="Yoo J.I."/>
            <person name="Huyett L.M."/>
            <person name="Pressman A."/>
            <person name="Cogan J.Z."/>
            <person name="Kivenson V."/>
            <person name="Peng X."/>
            <person name="Tan Y."/>
            <person name="Valentine D.L."/>
            <person name="O'Malley M.A."/>
        </authorList>
    </citation>
    <scope>NUCLEOTIDE SEQUENCE [LARGE SCALE GENOMIC DNA]</scope>
    <source>
        <strain evidence="4 6">1R-7</strain>
    </source>
</reference>
<dbReference type="RefSeq" id="WP_095608996.1">
    <property type="nucleotide sequence ID" value="NZ_LMVN01000023.1"/>
</dbReference>
<sequence length="195" mass="22868">MKCDRCNYENPDDAKICINCGYQLPENPTIICHIQNSNTKNNITPNEQQNLEKTVQINKQRNNNDYYETQYKGPGSNYTQTNPVIRKAQNQNKTSSRRNDNDYYETQYRGPSTFNKIEPKKGKKLWLTILLSILCVGLGQIYLKEYKKAFIFITIAIITSILSMRYEIFLVIGLFNGIYQLLDVIKDYKKYYINE</sequence>
<evidence type="ECO:0000313" key="7">
    <source>
        <dbReference type="Proteomes" id="UP000246004"/>
    </source>
</evidence>
<proteinExistence type="predicted"/>
<feature type="compositionally biased region" description="Polar residues" evidence="1">
    <location>
        <begin position="76"/>
        <end position="94"/>
    </location>
</feature>
<dbReference type="Pfam" id="PF13240">
    <property type="entry name" value="Zn_Ribbon_1"/>
    <property type="match status" value="1"/>
</dbReference>
<feature type="transmembrane region" description="Helical" evidence="2">
    <location>
        <begin position="125"/>
        <end position="143"/>
    </location>
</feature>
<evidence type="ECO:0000313" key="5">
    <source>
        <dbReference type="EMBL" id="PWL07587.1"/>
    </source>
</evidence>
<dbReference type="EMBL" id="LMVN01000023">
    <property type="protein sequence ID" value="PAV07073.1"/>
    <property type="molecule type" value="Genomic_DNA"/>
</dbReference>
<feature type="region of interest" description="Disordered" evidence="1">
    <location>
        <begin position="66"/>
        <end position="105"/>
    </location>
</feature>
<evidence type="ECO:0000313" key="6">
    <source>
        <dbReference type="Proteomes" id="UP000217528"/>
    </source>
</evidence>
<keyword evidence="2" id="KW-1133">Transmembrane helix</keyword>
<accession>A0A2A2HCW2</accession>
<name>A0A2A2HCW2_9EURY</name>
<keyword evidence="6" id="KW-1185">Reference proteome</keyword>
<dbReference type="Proteomes" id="UP000246004">
    <property type="component" value="Unassembled WGS sequence"/>
</dbReference>
<gene>
    <name evidence="4" type="ORF">ASJ82_02255</name>
    <name evidence="5" type="ORF">MSCUN_15640</name>
</gene>
<dbReference type="AlphaFoldDB" id="A0A2A2HCW2"/>
<dbReference type="EMBL" id="LWMS01000047">
    <property type="protein sequence ID" value="PWL07587.1"/>
    <property type="molecule type" value="Genomic_DNA"/>
</dbReference>
<evidence type="ECO:0000313" key="4">
    <source>
        <dbReference type="EMBL" id="PAV07073.1"/>
    </source>
</evidence>
<dbReference type="InterPro" id="IPR026870">
    <property type="entry name" value="Zinc_ribbon_dom"/>
</dbReference>
<dbReference type="Proteomes" id="UP000217528">
    <property type="component" value="Unassembled WGS sequence"/>
</dbReference>
<reference evidence="5 7" key="1">
    <citation type="submission" date="2016-04" db="EMBL/GenBank/DDBJ databases">
        <title>Genome sequence of Methanosphaera cuniculi DSM 4103.</title>
        <authorList>
            <person name="Poehlein A."/>
            <person name="Seedorf H."/>
            <person name="Daniel R."/>
        </authorList>
    </citation>
    <scope>NUCLEOTIDE SEQUENCE [LARGE SCALE GENOMIC DNA]</scope>
    <source>
        <strain evidence="5 7">DSM 4103</strain>
    </source>
</reference>
<protein>
    <recommendedName>
        <fullName evidence="3">Zinc-ribbon domain-containing protein</fullName>
    </recommendedName>
</protein>
<comment type="caution">
    <text evidence="4">The sequence shown here is derived from an EMBL/GenBank/DDBJ whole genome shotgun (WGS) entry which is preliminary data.</text>
</comment>
<keyword evidence="2" id="KW-0472">Membrane</keyword>